<comment type="similarity">
    <text evidence="1">Belongs to the helicase family. RecQ subfamily.</text>
</comment>
<dbReference type="InterPro" id="IPR027417">
    <property type="entry name" value="P-loop_NTPase"/>
</dbReference>
<dbReference type="PANTHER" id="PTHR13710:SF152">
    <property type="entry name" value="ATP-DEPENDENT DNA HELICASE Q5"/>
    <property type="match status" value="1"/>
</dbReference>
<dbReference type="HOGENOM" id="CLU_1759026_0_0_1"/>
<dbReference type="STRING" id="765440.A0A0C3FP30"/>
<dbReference type="PANTHER" id="PTHR13710">
    <property type="entry name" value="DNA HELICASE RECQ FAMILY MEMBER"/>
    <property type="match status" value="1"/>
</dbReference>
<feature type="compositionally biased region" description="Polar residues" evidence="2">
    <location>
        <begin position="1"/>
        <end position="11"/>
    </location>
</feature>
<dbReference type="InterPro" id="IPR011545">
    <property type="entry name" value="DEAD/DEAH_box_helicase_dom"/>
</dbReference>
<accession>A0A0C3FP30</accession>
<evidence type="ECO:0000256" key="2">
    <source>
        <dbReference type="SAM" id="MobiDB-lite"/>
    </source>
</evidence>
<gene>
    <name evidence="4" type="ORF">PILCRDRAFT_509928</name>
</gene>
<dbReference type="Gene3D" id="3.40.50.300">
    <property type="entry name" value="P-loop containing nucleotide triphosphate hydrolases"/>
    <property type="match status" value="1"/>
</dbReference>
<dbReference type="GO" id="GO:0005694">
    <property type="term" value="C:chromosome"/>
    <property type="evidence" value="ECO:0007669"/>
    <property type="project" value="TreeGrafter"/>
</dbReference>
<dbReference type="Pfam" id="PF00270">
    <property type="entry name" value="DEAD"/>
    <property type="match status" value="1"/>
</dbReference>
<evidence type="ECO:0000256" key="1">
    <source>
        <dbReference type="ARBA" id="ARBA00005446"/>
    </source>
</evidence>
<keyword evidence="5" id="KW-1185">Reference proteome</keyword>
<dbReference type="SUPFAM" id="SSF52540">
    <property type="entry name" value="P-loop containing nucleoside triphosphate hydrolases"/>
    <property type="match status" value="1"/>
</dbReference>
<name>A0A0C3FP30_PILCF</name>
<organism evidence="4 5">
    <name type="scientific">Piloderma croceum (strain F 1598)</name>
    <dbReference type="NCBI Taxonomy" id="765440"/>
    <lineage>
        <taxon>Eukaryota</taxon>
        <taxon>Fungi</taxon>
        <taxon>Dikarya</taxon>
        <taxon>Basidiomycota</taxon>
        <taxon>Agaricomycotina</taxon>
        <taxon>Agaricomycetes</taxon>
        <taxon>Agaricomycetidae</taxon>
        <taxon>Atheliales</taxon>
        <taxon>Atheliaceae</taxon>
        <taxon>Piloderma</taxon>
    </lineage>
</organism>
<protein>
    <recommendedName>
        <fullName evidence="3">DEAD/DEAH-box helicase domain-containing protein</fullName>
    </recommendedName>
</protein>
<reference evidence="4 5" key="1">
    <citation type="submission" date="2014-04" db="EMBL/GenBank/DDBJ databases">
        <authorList>
            <consortium name="DOE Joint Genome Institute"/>
            <person name="Kuo A."/>
            <person name="Tarkka M."/>
            <person name="Buscot F."/>
            <person name="Kohler A."/>
            <person name="Nagy L.G."/>
            <person name="Floudas D."/>
            <person name="Copeland A."/>
            <person name="Barry K.W."/>
            <person name="Cichocki N."/>
            <person name="Veneault-Fourrey C."/>
            <person name="LaButti K."/>
            <person name="Lindquist E.A."/>
            <person name="Lipzen A."/>
            <person name="Lundell T."/>
            <person name="Morin E."/>
            <person name="Murat C."/>
            <person name="Sun H."/>
            <person name="Tunlid A."/>
            <person name="Henrissat B."/>
            <person name="Grigoriev I.V."/>
            <person name="Hibbett D.S."/>
            <person name="Martin F."/>
            <person name="Nordberg H.P."/>
            <person name="Cantor M.N."/>
            <person name="Hua S.X."/>
        </authorList>
    </citation>
    <scope>NUCLEOTIDE SEQUENCE [LARGE SCALE GENOMIC DNA]</scope>
    <source>
        <strain evidence="4 5">F 1598</strain>
    </source>
</reference>
<dbReference type="GO" id="GO:0005737">
    <property type="term" value="C:cytoplasm"/>
    <property type="evidence" value="ECO:0007669"/>
    <property type="project" value="TreeGrafter"/>
</dbReference>
<reference evidence="5" key="2">
    <citation type="submission" date="2015-01" db="EMBL/GenBank/DDBJ databases">
        <title>Evolutionary Origins and Diversification of the Mycorrhizal Mutualists.</title>
        <authorList>
            <consortium name="DOE Joint Genome Institute"/>
            <consortium name="Mycorrhizal Genomics Consortium"/>
            <person name="Kohler A."/>
            <person name="Kuo A."/>
            <person name="Nagy L.G."/>
            <person name="Floudas D."/>
            <person name="Copeland A."/>
            <person name="Barry K.W."/>
            <person name="Cichocki N."/>
            <person name="Veneault-Fourrey C."/>
            <person name="LaButti K."/>
            <person name="Lindquist E.A."/>
            <person name="Lipzen A."/>
            <person name="Lundell T."/>
            <person name="Morin E."/>
            <person name="Murat C."/>
            <person name="Riley R."/>
            <person name="Ohm R."/>
            <person name="Sun H."/>
            <person name="Tunlid A."/>
            <person name="Henrissat B."/>
            <person name="Grigoriev I.V."/>
            <person name="Hibbett D.S."/>
            <person name="Martin F."/>
        </authorList>
    </citation>
    <scope>NUCLEOTIDE SEQUENCE [LARGE SCALE GENOMIC DNA]</scope>
    <source>
        <strain evidence="5">F 1598</strain>
    </source>
</reference>
<dbReference type="OrthoDB" id="10261556at2759"/>
<dbReference type="GO" id="GO:0009378">
    <property type="term" value="F:four-way junction helicase activity"/>
    <property type="evidence" value="ECO:0007669"/>
    <property type="project" value="TreeGrafter"/>
</dbReference>
<evidence type="ECO:0000259" key="3">
    <source>
        <dbReference type="Pfam" id="PF00270"/>
    </source>
</evidence>
<proteinExistence type="inferred from homology"/>
<dbReference type="GO" id="GO:0043138">
    <property type="term" value="F:3'-5' DNA helicase activity"/>
    <property type="evidence" value="ECO:0007669"/>
    <property type="project" value="TreeGrafter"/>
</dbReference>
<feature type="domain" description="DEAD/DEAH-box helicase" evidence="3">
    <location>
        <begin position="60"/>
        <end position="134"/>
    </location>
</feature>
<dbReference type="GO" id="GO:0000724">
    <property type="term" value="P:double-strand break repair via homologous recombination"/>
    <property type="evidence" value="ECO:0007669"/>
    <property type="project" value="TreeGrafter"/>
</dbReference>
<evidence type="ECO:0000313" key="4">
    <source>
        <dbReference type="EMBL" id="KIM80981.1"/>
    </source>
</evidence>
<dbReference type="Proteomes" id="UP000054166">
    <property type="component" value="Unassembled WGS sequence"/>
</dbReference>
<evidence type="ECO:0000313" key="5">
    <source>
        <dbReference type="Proteomes" id="UP000054166"/>
    </source>
</evidence>
<dbReference type="InParanoid" id="A0A0C3FP30"/>
<dbReference type="EMBL" id="KN833001">
    <property type="protein sequence ID" value="KIM80981.1"/>
    <property type="molecule type" value="Genomic_DNA"/>
</dbReference>
<dbReference type="GO" id="GO:0005634">
    <property type="term" value="C:nucleus"/>
    <property type="evidence" value="ECO:0007669"/>
    <property type="project" value="TreeGrafter"/>
</dbReference>
<sequence length="148" mass="16138">MNPYQSSSLLQTPPAVSYPNLGDTGTEVKPQKLRRASNGIVDCDHVLKHTFGYSEYRGKQKAIVEAAVSGADVLVLAPTGMGKSICFQVPALADKRGITIVVSPLLALMKNQVTSLRQKCVPVVSFTSETSREDKLELPQRSCAWRTF</sequence>
<dbReference type="GO" id="GO:0005524">
    <property type="term" value="F:ATP binding"/>
    <property type="evidence" value="ECO:0007669"/>
    <property type="project" value="InterPro"/>
</dbReference>
<feature type="region of interest" description="Disordered" evidence="2">
    <location>
        <begin position="1"/>
        <end position="29"/>
    </location>
</feature>
<dbReference type="GO" id="GO:0003676">
    <property type="term" value="F:nucleic acid binding"/>
    <property type="evidence" value="ECO:0007669"/>
    <property type="project" value="InterPro"/>
</dbReference>
<dbReference type="AlphaFoldDB" id="A0A0C3FP30"/>